<keyword evidence="4" id="KW-1185">Reference proteome</keyword>
<comment type="caution">
    <text evidence="3">The sequence shown here is derived from an EMBL/GenBank/DDBJ whole genome shotgun (WGS) entry which is preliminary data.</text>
</comment>
<evidence type="ECO:0000313" key="4">
    <source>
        <dbReference type="Proteomes" id="UP000646523"/>
    </source>
</evidence>
<feature type="region of interest" description="Disordered" evidence="1">
    <location>
        <begin position="59"/>
        <end position="84"/>
    </location>
</feature>
<sequence>MTGREISLVAGWGFFVLSGFSALNVTSNPRDLAVCLVFALTGLGSMVGAVALGLNERGQTREAGGGSADIDPGLDPRTGAQDGS</sequence>
<feature type="transmembrane region" description="Helical" evidence="2">
    <location>
        <begin position="32"/>
        <end position="54"/>
    </location>
</feature>
<evidence type="ECO:0000256" key="2">
    <source>
        <dbReference type="SAM" id="Phobius"/>
    </source>
</evidence>
<dbReference type="AlphaFoldDB" id="A0A917YXW0"/>
<reference evidence="3" key="2">
    <citation type="submission" date="2020-09" db="EMBL/GenBank/DDBJ databases">
        <authorList>
            <person name="Sun Q."/>
            <person name="Zhou Y."/>
        </authorList>
    </citation>
    <scope>NUCLEOTIDE SEQUENCE</scope>
    <source>
        <strain evidence="3">CGMCC 4.7368</strain>
    </source>
</reference>
<evidence type="ECO:0000313" key="3">
    <source>
        <dbReference type="EMBL" id="GGO68953.1"/>
    </source>
</evidence>
<organism evidence="3 4">
    <name type="scientific">Nonomuraea cavernae</name>
    <dbReference type="NCBI Taxonomy" id="2045107"/>
    <lineage>
        <taxon>Bacteria</taxon>
        <taxon>Bacillati</taxon>
        <taxon>Actinomycetota</taxon>
        <taxon>Actinomycetes</taxon>
        <taxon>Streptosporangiales</taxon>
        <taxon>Streptosporangiaceae</taxon>
        <taxon>Nonomuraea</taxon>
    </lineage>
</organism>
<reference evidence="3" key="1">
    <citation type="journal article" date="2014" name="Int. J. Syst. Evol. Microbiol.">
        <title>Complete genome sequence of Corynebacterium casei LMG S-19264T (=DSM 44701T), isolated from a smear-ripened cheese.</title>
        <authorList>
            <consortium name="US DOE Joint Genome Institute (JGI-PGF)"/>
            <person name="Walter F."/>
            <person name="Albersmeier A."/>
            <person name="Kalinowski J."/>
            <person name="Ruckert C."/>
        </authorList>
    </citation>
    <scope>NUCLEOTIDE SEQUENCE</scope>
    <source>
        <strain evidence="3">CGMCC 4.7368</strain>
    </source>
</reference>
<proteinExistence type="predicted"/>
<keyword evidence="2" id="KW-1133">Transmembrane helix</keyword>
<protein>
    <submittedName>
        <fullName evidence="3">Uncharacterized protein</fullName>
    </submittedName>
</protein>
<evidence type="ECO:0000256" key="1">
    <source>
        <dbReference type="SAM" id="MobiDB-lite"/>
    </source>
</evidence>
<dbReference type="Proteomes" id="UP000646523">
    <property type="component" value="Unassembled WGS sequence"/>
</dbReference>
<keyword evidence="2" id="KW-0472">Membrane</keyword>
<gene>
    <name evidence="3" type="ORF">GCM10012289_28880</name>
</gene>
<accession>A0A917YXW0</accession>
<keyword evidence="2" id="KW-0812">Transmembrane</keyword>
<dbReference type="EMBL" id="BMNH01000007">
    <property type="protein sequence ID" value="GGO68953.1"/>
    <property type="molecule type" value="Genomic_DNA"/>
</dbReference>
<name>A0A917YXW0_9ACTN</name>